<evidence type="ECO:0000313" key="2">
    <source>
        <dbReference type="Proteomes" id="UP000798662"/>
    </source>
</evidence>
<keyword evidence="2" id="KW-1185">Reference proteome</keyword>
<reference evidence="1" key="1">
    <citation type="submission" date="2019-11" db="EMBL/GenBank/DDBJ databases">
        <title>Nori genome reveals adaptations in red seaweeds to the harsh intertidal environment.</title>
        <authorList>
            <person name="Wang D."/>
            <person name="Mao Y."/>
        </authorList>
    </citation>
    <scope>NUCLEOTIDE SEQUENCE</scope>
    <source>
        <tissue evidence="1">Gametophyte</tissue>
    </source>
</reference>
<proteinExistence type="predicted"/>
<organism evidence="1 2">
    <name type="scientific">Pyropia yezoensis</name>
    <name type="common">Susabi-nori</name>
    <name type="synonym">Porphyra yezoensis</name>
    <dbReference type="NCBI Taxonomy" id="2788"/>
    <lineage>
        <taxon>Eukaryota</taxon>
        <taxon>Rhodophyta</taxon>
        <taxon>Bangiophyceae</taxon>
        <taxon>Bangiales</taxon>
        <taxon>Bangiaceae</taxon>
        <taxon>Pyropia</taxon>
    </lineage>
</organism>
<sequence length="378" mass="36306">MGLAGPPDPVARVAPATDTAATAAVRLTAPAVGPWEPAAGLALSVADVPAATVLDRATATAASAKAPVPPSESDAAAVAAVSPNQEAVAKGADSASIWATANVEPAAATLPDSAAAELPAAAPRAARAVMGAMMGAPASAIATAQDSLPPSASTEAARSEAMPAAVTTAAGGTVTARATALGEEDKPVTTVARTMAVAGPGTSCAAEPAPAAVTEPADKAAPAKPPTLAAAASAPTASASRTAAYATPIVPTVAAVALRPASAPWPRADKASATAVGGRNPVAVGVPLPTTSVVTDEAAGDDGSASPSTPDIAPVGAAEAPPFESTASVAAAAVSGTTSPPAPIMGAYVPVQEQQQEQPLRVSKDDGQHGQHGQHRQQ</sequence>
<comment type="caution">
    <text evidence="1">The sequence shown here is derived from an EMBL/GenBank/DDBJ whole genome shotgun (WGS) entry which is preliminary data.</text>
</comment>
<gene>
    <name evidence="1" type="ORF">I4F81_000550</name>
</gene>
<evidence type="ECO:0000313" key="1">
    <source>
        <dbReference type="EMBL" id="KAK1857936.1"/>
    </source>
</evidence>
<protein>
    <submittedName>
        <fullName evidence="1">Uncharacterized protein</fullName>
    </submittedName>
</protein>
<name>A0ACC3BJL9_PYRYE</name>
<dbReference type="EMBL" id="CM020618">
    <property type="protein sequence ID" value="KAK1857936.1"/>
    <property type="molecule type" value="Genomic_DNA"/>
</dbReference>
<dbReference type="Proteomes" id="UP000798662">
    <property type="component" value="Chromosome 1"/>
</dbReference>
<accession>A0ACC3BJL9</accession>